<evidence type="ECO:0000256" key="1">
    <source>
        <dbReference type="SAM" id="Coils"/>
    </source>
</evidence>
<keyword evidence="3" id="KW-1185">Reference proteome</keyword>
<dbReference type="EMBL" id="MPUH01000798">
    <property type="protein sequence ID" value="OMJ73748.1"/>
    <property type="molecule type" value="Genomic_DNA"/>
</dbReference>
<dbReference type="AlphaFoldDB" id="A0A1R2BAE3"/>
<proteinExistence type="predicted"/>
<name>A0A1R2BAE3_9CILI</name>
<dbReference type="Proteomes" id="UP000187209">
    <property type="component" value="Unassembled WGS sequence"/>
</dbReference>
<keyword evidence="1" id="KW-0175">Coiled coil</keyword>
<evidence type="ECO:0000313" key="2">
    <source>
        <dbReference type="EMBL" id="OMJ73748.1"/>
    </source>
</evidence>
<organism evidence="2 3">
    <name type="scientific">Stentor coeruleus</name>
    <dbReference type="NCBI Taxonomy" id="5963"/>
    <lineage>
        <taxon>Eukaryota</taxon>
        <taxon>Sar</taxon>
        <taxon>Alveolata</taxon>
        <taxon>Ciliophora</taxon>
        <taxon>Postciliodesmatophora</taxon>
        <taxon>Heterotrichea</taxon>
        <taxon>Heterotrichida</taxon>
        <taxon>Stentoridae</taxon>
        <taxon>Stentor</taxon>
    </lineage>
</organism>
<feature type="coiled-coil region" evidence="1">
    <location>
        <begin position="19"/>
        <end position="60"/>
    </location>
</feature>
<reference evidence="2 3" key="1">
    <citation type="submission" date="2016-11" db="EMBL/GenBank/DDBJ databases">
        <title>The macronuclear genome of Stentor coeruleus: a giant cell with tiny introns.</title>
        <authorList>
            <person name="Slabodnick M."/>
            <person name="Ruby J.G."/>
            <person name="Reiff S.B."/>
            <person name="Swart E.C."/>
            <person name="Gosai S."/>
            <person name="Prabakaran S."/>
            <person name="Witkowska E."/>
            <person name="Larue G.E."/>
            <person name="Fisher S."/>
            <person name="Freeman R.M."/>
            <person name="Gunawardena J."/>
            <person name="Chu W."/>
            <person name="Stover N.A."/>
            <person name="Gregory B.D."/>
            <person name="Nowacki M."/>
            <person name="Derisi J."/>
            <person name="Roy S.W."/>
            <person name="Marshall W.F."/>
            <person name="Sood P."/>
        </authorList>
    </citation>
    <scope>NUCLEOTIDE SEQUENCE [LARGE SCALE GENOMIC DNA]</scope>
    <source>
        <strain evidence="2">WM001</strain>
    </source>
</reference>
<feature type="coiled-coil region" evidence="1">
    <location>
        <begin position="124"/>
        <end position="154"/>
    </location>
</feature>
<sequence length="685" mass="80113">MRKILEDKEDDYLIVKRDKELLNSDAKKYEEEIKKLRDELGQIKTRIMSAEKISKELEEKNKLGVDRNDKEISKIFDELDLKKHEVDLLKKQLEPSLNYRKLYSESSVEKDLVKKEKEANDVIIHSLLNKIKDLQKANDDLQYENRTIEKYKNEWLNTRETCEILQKKLEVFDETLAKNPDAQVVIDKFTYELKEIVKEKISIDEQAKDLDKKINKTLKMVHIIRKRNTFFRILMIGRIKNYYRFMTWKNITSIPANIILEDLDLITLYTSETLVVLPSLADKKVEEIMTNIHQKGLTKSQIKQHYRKNPIKAIPMVKINVIKELEEFLLEKANLDYKTLGLSTEYIGVPDFFVTRAREIYGSKKEASQFISEFLPGLYLLSKESCPYAILGCKLLQYKDQIPATNDQAQVILQVFRELYKIWEKSNLYTENTETAGEYYLNEVFDSLHTVLMHNPELYKCILTNLDIGEDQQHITILAIIYEFFKSDKNKNDILSEDEKITKWIEKEQMQKIEKEFSPQFYKGYTKEKFTHECKNIKIPGTSILFSVQIGLIQITSQQITKILPYLDSNDIISNQDFTDMINKLSPEILAEDIEKAYIVALQQGSDNRGVTVQAAYLALSKLHVPGFFIELPSAQMSSPKRIREEDKKELSKEAQEALRKQLSFSSTTETVKSKKVIKKKHSKK</sequence>
<evidence type="ECO:0000313" key="3">
    <source>
        <dbReference type="Proteomes" id="UP000187209"/>
    </source>
</evidence>
<accession>A0A1R2BAE3</accession>
<gene>
    <name evidence="2" type="ORF">SteCoe_27490</name>
</gene>
<comment type="caution">
    <text evidence="2">The sequence shown here is derived from an EMBL/GenBank/DDBJ whole genome shotgun (WGS) entry which is preliminary data.</text>
</comment>
<protein>
    <submittedName>
        <fullName evidence="2">Uncharacterized protein</fullName>
    </submittedName>
</protein>